<keyword evidence="3" id="KW-1185">Reference proteome</keyword>
<dbReference type="SUPFAM" id="SSF81383">
    <property type="entry name" value="F-box domain"/>
    <property type="match status" value="1"/>
</dbReference>
<comment type="caution">
    <text evidence="2">The sequence shown here is derived from an EMBL/GenBank/DDBJ whole genome shotgun (WGS) entry which is preliminary data.</text>
</comment>
<dbReference type="Gene3D" id="1.20.1280.50">
    <property type="match status" value="1"/>
</dbReference>
<accession>A0AAD5NS73</accession>
<proteinExistence type="predicted"/>
<dbReference type="EMBL" id="JAJSOW010000102">
    <property type="protein sequence ID" value="KAI9177161.1"/>
    <property type="molecule type" value="Genomic_DNA"/>
</dbReference>
<sequence>MSSSSPSEDSNGIGGGGARRRRAGGDNEGPSSSRRRASRRRGGGDYEGPSSSRRRAANEVWPEPFLEALATQVAIDTARSAGRLAAAAALANVFQVCSTWRAVSRSDLLWHRLTRLIWRRTHLLHATWRHEFMYRHRTALNFRTGRCSYYTPHFDPSDVEGPDGLMCRCLTLSDIHLACGFADGAVRLFDLATRLHVATFRPQYGNRLGLSVAVSGIIITDNTRLVFATLDGVIHVVDDINDPAQQQQPRRVHLGELVNDGVLIDFSGCRRYWVGLYAGLAGPAFRIWNGQTETLTFVGGSLTEQYAVIGWRMLTDLNEFVGRVRVSEGQNSAVACTATRIIDNTRVNGQVMVLDLSNGEVRLSEQPRRGIVARSVDVSREAYVIVDNRGRAIVRRVDTLEEVCRFNTMFVESGGGGMIGCMNLMYWLMCAEGAIRVWEVEGGIYMNMFRERLVEEVNAFVADDRHVAASSGSTLHLWDFGGGDVEVEEEEEEEA</sequence>
<evidence type="ECO:0000313" key="2">
    <source>
        <dbReference type="EMBL" id="KAI9177161.1"/>
    </source>
</evidence>
<dbReference type="InterPro" id="IPR015943">
    <property type="entry name" value="WD40/YVTN_repeat-like_dom_sf"/>
</dbReference>
<dbReference type="SUPFAM" id="SSF50998">
    <property type="entry name" value="Quinoprotein alcohol dehydrogenase-like"/>
    <property type="match status" value="1"/>
</dbReference>
<evidence type="ECO:0000256" key="1">
    <source>
        <dbReference type="SAM" id="MobiDB-lite"/>
    </source>
</evidence>
<feature type="compositionally biased region" description="Polar residues" evidence="1">
    <location>
        <begin position="1"/>
        <end position="10"/>
    </location>
</feature>
<gene>
    <name evidence="2" type="ORF">LWI28_011811</name>
</gene>
<reference evidence="2" key="1">
    <citation type="journal article" date="2022" name="Plant J.">
        <title>Strategies of tolerance reflected in two North American maple genomes.</title>
        <authorList>
            <person name="McEvoy S.L."/>
            <person name="Sezen U.U."/>
            <person name="Trouern-Trend A."/>
            <person name="McMahon S.M."/>
            <person name="Schaberg P.G."/>
            <person name="Yang J."/>
            <person name="Wegrzyn J.L."/>
            <person name="Swenson N.G."/>
        </authorList>
    </citation>
    <scope>NUCLEOTIDE SEQUENCE</scope>
    <source>
        <strain evidence="2">91603</strain>
    </source>
</reference>
<dbReference type="Gene3D" id="2.130.10.10">
    <property type="entry name" value="YVTN repeat-like/Quinoprotein amine dehydrogenase"/>
    <property type="match status" value="1"/>
</dbReference>
<organism evidence="2 3">
    <name type="scientific">Acer negundo</name>
    <name type="common">Box elder</name>
    <dbReference type="NCBI Taxonomy" id="4023"/>
    <lineage>
        <taxon>Eukaryota</taxon>
        <taxon>Viridiplantae</taxon>
        <taxon>Streptophyta</taxon>
        <taxon>Embryophyta</taxon>
        <taxon>Tracheophyta</taxon>
        <taxon>Spermatophyta</taxon>
        <taxon>Magnoliopsida</taxon>
        <taxon>eudicotyledons</taxon>
        <taxon>Gunneridae</taxon>
        <taxon>Pentapetalae</taxon>
        <taxon>rosids</taxon>
        <taxon>malvids</taxon>
        <taxon>Sapindales</taxon>
        <taxon>Sapindaceae</taxon>
        <taxon>Hippocastanoideae</taxon>
        <taxon>Acereae</taxon>
        <taxon>Acer</taxon>
    </lineage>
</organism>
<name>A0AAD5NS73_ACENE</name>
<protein>
    <recommendedName>
        <fullName evidence="4">Transcriptional regulator STERILE APETALA</fullName>
    </recommendedName>
</protein>
<dbReference type="AlphaFoldDB" id="A0AAD5NS73"/>
<reference evidence="2" key="2">
    <citation type="submission" date="2023-02" db="EMBL/GenBank/DDBJ databases">
        <authorList>
            <person name="Swenson N.G."/>
            <person name="Wegrzyn J.L."/>
            <person name="Mcevoy S.L."/>
        </authorList>
    </citation>
    <scope>NUCLEOTIDE SEQUENCE</scope>
    <source>
        <strain evidence="2">91603</strain>
        <tissue evidence="2">Leaf</tissue>
    </source>
</reference>
<dbReference type="InterPro" id="IPR011047">
    <property type="entry name" value="Quinoprotein_ADH-like_sf"/>
</dbReference>
<dbReference type="PANTHER" id="PTHR19855:SF31">
    <property type="entry name" value="TRANSCRIPTIONAL REGULATOR STERILE APETALA"/>
    <property type="match status" value="1"/>
</dbReference>
<dbReference type="Proteomes" id="UP001064489">
    <property type="component" value="Chromosome 5"/>
</dbReference>
<dbReference type="PANTHER" id="PTHR19855">
    <property type="entry name" value="WD40 REPEAT PROTEIN 12, 37"/>
    <property type="match status" value="1"/>
</dbReference>
<evidence type="ECO:0008006" key="4">
    <source>
        <dbReference type="Google" id="ProtNLM"/>
    </source>
</evidence>
<evidence type="ECO:0000313" key="3">
    <source>
        <dbReference type="Proteomes" id="UP001064489"/>
    </source>
</evidence>
<dbReference type="InterPro" id="IPR036047">
    <property type="entry name" value="F-box-like_dom_sf"/>
</dbReference>
<feature type="region of interest" description="Disordered" evidence="1">
    <location>
        <begin position="1"/>
        <end position="57"/>
    </location>
</feature>